<keyword evidence="3" id="KW-1185">Reference proteome</keyword>
<evidence type="ECO:0000256" key="1">
    <source>
        <dbReference type="SAM" id="SignalP"/>
    </source>
</evidence>
<sequence>MSSLIRFLSTLLEIVSVSVDWMELPIDIKGGWETILNEDVTLNGAFSFISLIW</sequence>
<dbReference type="AlphaFoldDB" id="A0A1X6N9U1"/>
<feature type="chain" id="PRO_5010870020" evidence="1">
    <location>
        <begin position="20"/>
        <end position="53"/>
    </location>
</feature>
<evidence type="ECO:0000313" key="2">
    <source>
        <dbReference type="EMBL" id="OSX65280.1"/>
    </source>
</evidence>
<organism evidence="2 3">
    <name type="scientific">Postia placenta MAD-698-R-SB12</name>
    <dbReference type="NCBI Taxonomy" id="670580"/>
    <lineage>
        <taxon>Eukaryota</taxon>
        <taxon>Fungi</taxon>
        <taxon>Dikarya</taxon>
        <taxon>Basidiomycota</taxon>
        <taxon>Agaricomycotina</taxon>
        <taxon>Agaricomycetes</taxon>
        <taxon>Polyporales</taxon>
        <taxon>Adustoporiaceae</taxon>
        <taxon>Rhodonia</taxon>
    </lineage>
</organism>
<accession>A0A1X6N9U1</accession>
<keyword evidence="1" id="KW-0732">Signal</keyword>
<evidence type="ECO:0000313" key="3">
    <source>
        <dbReference type="Proteomes" id="UP000194127"/>
    </source>
</evidence>
<name>A0A1X6N9U1_9APHY</name>
<dbReference type="EMBL" id="KZ110593">
    <property type="protein sequence ID" value="OSX65280.1"/>
    <property type="molecule type" value="Genomic_DNA"/>
</dbReference>
<feature type="signal peptide" evidence="1">
    <location>
        <begin position="1"/>
        <end position="19"/>
    </location>
</feature>
<gene>
    <name evidence="2" type="ORF">POSPLADRAFT_1054039</name>
</gene>
<dbReference type="RefSeq" id="XP_024342074.1">
    <property type="nucleotide sequence ID" value="XM_024480480.1"/>
</dbReference>
<dbReference type="GeneID" id="36325430"/>
<proteinExistence type="predicted"/>
<dbReference type="Proteomes" id="UP000194127">
    <property type="component" value="Unassembled WGS sequence"/>
</dbReference>
<protein>
    <submittedName>
        <fullName evidence="2">Uncharacterized protein</fullName>
    </submittedName>
</protein>
<reference evidence="2 3" key="1">
    <citation type="submission" date="2017-04" db="EMBL/GenBank/DDBJ databases">
        <title>Genome Sequence of the Model Brown-Rot Fungus Postia placenta SB12.</title>
        <authorList>
            <consortium name="DOE Joint Genome Institute"/>
            <person name="Gaskell J."/>
            <person name="Kersten P."/>
            <person name="Larrondo L.F."/>
            <person name="Canessa P."/>
            <person name="Martinez D."/>
            <person name="Hibbett D."/>
            <person name="Schmoll M."/>
            <person name="Kubicek C.P."/>
            <person name="Martinez A.T."/>
            <person name="Yadav J."/>
            <person name="Master E."/>
            <person name="Magnuson J.K."/>
            <person name="James T."/>
            <person name="Yaver D."/>
            <person name="Berka R."/>
            <person name="Labutti K."/>
            <person name="Lipzen A."/>
            <person name="Aerts A."/>
            <person name="Barry K."/>
            <person name="Henrissat B."/>
            <person name="Blanchette R."/>
            <person name="Grigoriev I."/>
            <person name="Cullen D."/>
        </authorList>
    </citation>
    <scope>NUCLEOTIDE SEQUENCE [LARGE SCALE GENOMIC DNA]</scope>
    <source>
        <strain evidence="2 3">MAD-698-R-SB12</strain>
    </source>
</reference>